<proteinExistence type="predicted"/>
<keyword evidence="3" id="KW-1185">Reference proteome</keyword>
<protein>
    <submittedName>
        <fullName evidence="2">Uncharacterized protein</fullName>
    </submittedName>
</protein>
<reference evidence="3" key="1">
    <citation type="journal article" date="2019" name="Int. J. Syst. Evol. Microbiol.">
        <title>The Global Catalogue of Microorganisms (GCM) 10K type strain sequencing project: providing services to taxonomists for standard genome sequencing and annotation.</title>
        <authorList>
            <consortium name="The Broad Institute Genomics Platform"/>
            <consortium name="The Broad Institute Genome Sequencing Center for Infectious Disease"/>
            <person name="Wu L."/>
            <person name="Ma J."/>
        </authorList>
    </citation>
    <scope>NUCLEOTIDE SEQUENCE [LARGE SCALE GENOMIC DNA]</scope>
    <source>
        <strain evidence="3">JCM 15933</strain>
    </source>
</reference>
<accession>A0ABP4NQS8</accession>
<organism evidence="2 3">
    <name type="scientific">Dactylosporangium maewongense</name>
    <dbReference type="NCBI Taxonomy" id="634393"/>
    <lineage>
        <taxon>Bacteria</taxon>
        <taxon>Bacillati</taxon>
        <taxon>Actinomycetota</taxon>
        <taxon>Actinomycetes</taxon>
        <taxon>Micromonosporales</taxon>
        <taxon>Micromonosporaceae</taxon>
        <taxon>Dactylosporangium</taxon>
    </lineage>
</organism>
<feature type="compositionally biased region" description="Low complexity" evidence="1">
    <location>
        <begin position="1"/>
        <end position="10"/>
    </location>
</feature>
<comment type="caution">
    <text evidence="2">The sequence shown here is derived from an EMBL/GenBank/DDBJ whole genome shotgun (WGS) entry which is preliminary data.</text>
</comment>
<evidence type="ECO:0000313" key="3">
    <source>
        <dbReference type="Proteomes" id="UP001501470"/>
    </source>
</evidence>
<feature type="region of interest" description="Disordered" evidence="1">
    <location>
        <begin position="1"/>
        <end position="71"/>
    </location>
</feature>
<gene>
    <name evidence="2" type="ORF">GCM10009827_101040</name>
</gene>
<evidence type="ECO:0000313" key="2">
    <source>
        <dbReference type="EMBL" id="GAA1563262.1"/>
    </source>
</evidence>
<evidence type="ECO:0000256" key="1">
    <source>
        <dbReference type="SAM" id="MobiDB-lite"/>
    </source>
</evidence>
<name>A0ABP4NQS8_9ACTN</name>
<dbReference type="EMBL" id="BAAAQD010000033">
    <property type="protein sequence ID" value="GAA1563262.1"/>
    <property type="molecule type" value="Genomic_DNA"/>
</dbReference>
<sequence length="96" mass="9856">MSHAAAVPAPRGGGGGAGRVRAAGPRPNAPPRLDRRQALRQPKPARILPFRAQGYDSGYAPGGQRSPFPARTGCDTAAGTRSDARMAGWHALSADG</sequence>
<dbReference type="Proteomes" id="UP001501470">
    <property type="component" value="Unassembled WGS sequence"/>
</dbReference>